<dbReference type="STRING" id="1005057.BUAMB_314"/>
<dbReference type="AlphaFoldDB" id="G2LPI9"/>
<dbReference type="KEGG" id="buh:BUAMB_314"/>
<dbReference type="HOGENOM" id="CLU_1881778_0_0_6"/>
<keyword evidence="1" id="KW-0966">Cell projection</keyword>
<organism evidence="1 2">
    <name type="scientific">Buchnera aphidicola str. Ua</name>
    <name type="common">Uroleucon ambrosiae</name>
    <dbReference type="NCBI Taxonomy" id="1005057"/>
    <lineage>
        <taxon>Bacteria</taxon>
        <taxon>Pseudomonadati</taxon>
        <taxon>Pseudomonadota</taxon>
        <taxon>Gammaproteobacteria</taxon>
        <taxon>Enterobacterales</taxon>
        <taxon>Erwiniaceae</taxon>
        <taxon>Buchnera</taxon>
    </lineage>
</organism>
<protein>
    <submittedName>
        <fullName evidence="1">Flagella synthesis protein FlgN</fullName>
    </submittedName>
</protein>
<proteinExistence type="predicted"/>
<dbReference type="PATRIC" id="fig|1005057.4.peg.300"/>
<keyword evidence="1" id="KW-0969">Cilium</keyword>
<dbReference type="RefSeq" id="WP_014500030.1">
    <property type="nucleotide sequence ID" value="NC_017259.1"/>
</dbReference>
<reference evidence="1 2" key="1">
    <citation type="journal article" date="2011" name="PLoS Genet.">
        <title>Sequence conservation and functional constraint on intergenic spacers in reduced genomes of the obligate symbiont buchnera.</title>
        <authorList>
            <person name="Degnan P.H."/>
            <person name="Ochman H."/>
            <person name="Moran N.A."/>
        </authorList>
    </citation>
    <scope>NUCLEOTIDE SEQUENCE [LARGE SCALE GENOMIC DNA]</scope>
    <source>
        <strain evidence="1 2">Ua</strain>
    </source>
</reference>
<accession>G2LPI9</accession>
<evidence type="ECO:0000313" key="1">
    <source>
        <dbReference type="EMBL" id="AEO08126.1"/>
    </source>
</evidence>
<evidence type="ECO:0000313" key="2">
    <source>
        <dbReference type="Proteomes" id="UP000006139"/>
    </source>
</evidence>
<gene>
    <name evidence="1" type="primary">flgN</name>
    <name evidence="1" type="ORF">BUAMB_314</name>
</gene>
<dbReference type="EMBL" id="CP002648">
    <property type="protein sequence ID" value="AEO08126.1"/>
    <property type="molecule type" value="Genomic_DNA"/>
</dbReference>
<dbReference type="eggNOG" id="COG3418">
    <property type="taxonomic scope" value="Bacteria"/>
</dbReference>
<dbReference type="Proteomes" id="UP000006139">
    <property type="component" value="Chromosome"/>
</dbReference>
<keyword evidence="1" id="KW-0282">Flagellum</keyword>
<dbReference type="OrthoDB" id="6554581at2"/>
<name>G2LPI9_BUCUM</name>
<sequence length="136" mass="16455">MKELINILKKIEKVLFLIETLLKKEHLFLLKINNNVHILDSIIKRKEKLFKKFLILNQEKILFEKNNSVFMTLNINLKKLNDYNKNIHEKCILLRDLNRKNKIIMNQNFYLNQHFLELCIAHKIAISDNYHNDLKI</sequence>